<evidence type="ECO:0000313" key="19">
    <source>
        <dbReference type="Proteomes" id="UP000286510"/>
    </source>
</evidence>
<name>A0A397CBS3_APHAT</name>
<dbReference type="GO" id="GO:0046872">
    <property type="term" value="F:metal ion binding"/>
    <property type="evidence" value="ECO:0007669"/>
    <property type="project" value="UniProtKB-KW"/>
</dbReference>
<keyword evidence="6" id="KW-0862">Zinc</keyword>
<keyword evidence="5" id="KW-0378">Hydrolase</keyword>
<dbReference type="EMBL" id="QUTF01027530">
    <property type="protein sequence ID" value="RHY79948.1"/>
    <property type="molecule type" value="Genomic_DNA"/>
</dbReference>
<accession>A0A397CBS3</accession>
<dbReference type="Proteomes" id="UP000265427">
    <property type="component" value="Unassembled WGS sequence"/>
</dbReference>
<dbReference type="EMBL" id="QUSZ01003382">
    <property type="protein sequence ID" value="RHY18669.1"/>
    <property type="molecule type" value="Genomic_DNA"/>
</dbReference>
<protein>
    <recommendedName>
        <fullName evidence="20">Leishmanolysin-like peptidase</fullName>
    </recommendedName>
</protein>
<evidence type="ECO:0000313" key="11">
    <source>
        <dbReference type="EMBL" id="RHY69092.1"/>
    </source>
</evidence>
<comment type="similarity">
    <text evidence="2">Belongs to the peptidase M8 family.</text>
</comment>
<dbReference type="PANTHER" id="PTHR10942">
    <property type="entry name" value="LEISHMANOLYSIN-LIKE PEPTIDASE"/>
    <property type="match status" value="1"/>
</dbReference>
<dbReference type="Proteomes" id="UP000265716">
    <property type="component" value="Unassembled WGS sequence"/>
</dbReference>
<gene>
    <name evidence="12" type="ORF">DYB26_004711</name>
    <name evidence="13" type="ORF">DYB28_000957</name>
    <name evidence="11" type="ORF">DYB30_005319</name>
    <name evidence="10" type="ORF">DYB34_001316</name>
    <name evidence="8" type="ORF">DYB36_000334</name>
    <name evidence="9" type="ORF">DYB38_000823</name>
</gene>
<comment type="cofactor">
    <cofactor evidence="1">
        <name>Zn(2+)</name>
        <dbReference type="ChEBI" id="CHEBI:29105"/>
    </cofactor>
</comment>
<evidence type="ECO:0000256" key="4">
    <source>
        <dbReference type="ARBA" id="ARBA00022723"/>
    </source>
</evidence>
<dbReference type="GO" id="GO:0016020">
    <property type="term" value="C:membrane"/>
    <property type="evidence" value="ECO:0007669"/>
    <property type="project" value="InterPro"/>
</dbReference>
<dbReference type="AlphaFoldDB" id="A0A397CBS3"/>
<dbReference type="SUPFAM" id="SSF55486">
    <property type="entry name" value="Metalloproteases ('zincins'), catalytic domain"/>
    <property type="match status" value="1"/>
</dbReference>
<dbReference type="Proteomes" id="UP000286510">
    <property type="component" value="Unassembled WGS sequence"/>
</dbReference>
<evidence type="ECO:0000313" key="14">
    <source>
        <dbReference type="Proteomes" id="UP000265427"/>
    </source>
</evidence>
<keyword evidence="3" id="KW-0645">Protease</keyword>
<evidence type="ECO:0008006" key="20">
    <source>
        <dbReference type="Google" id="ProtNLM"/>
    </source>
</evidence>
<reference evidence="13 17" key="1">
    <citation type="journal article" date="2018" name="J. Invertebr. Pathol.">
        <title>New genotyping method for the causative agent of crayfish plague (Aphanomyces astaci) based on whole genome data.</title>
        <authorList>
            <person name="Minardi D."/>
            <person name="Studholme D.J."/>
            <person name="van der Giezen M."/>
            <person name="Pretto T."/>
            <person name="Oidtmann B."/>
        </authorList>
    </citation>
    <scope>NUCLEOTIDE SEQUENCE [LARGE SCALE GENOMIC DNA]</scope>
    <source>
        <strain evidence="13 17">KB13</strain>
    </source>
</reference>
<proteinExistence type="inferred from homology"/>
<dbReference type="EMBL" id="QUTC01010852">
    <property type="protein sequence ID" value="RHY39775.1"/>
    <property type="molecule type" value="Genomic_DNA"/>
</dbReference>
<evidence type="ECO:0000256" key="1">
    <source>
        <dbReference type="ARBA" id="ARBA00001947"/>
    </source>
</evidence>
<dbReference type="GO" id="GO:0005737">
    <property type="term" value="C:cytoplasm"/>
    <property type="evidence" value="ECO:0007669"/>
    <property type="project" value="TreeGrafter"/>
</dbReference>
<dbReference type="EMBL" id="QUTD01004234">
    <property type="protein sequence ID" value="RHY69092.1"/>
    <property type="molecule type" value="Genomic_DNA"/>
</dbReference>
<dbReference type="Proteomes" id="UP000275652">
    <property type="component" value="Unassembled WGS sequence"/>
</dbReference>
<keyword evidence="7" id="KW-0482">Metalloprotease</keyword>
<evidence type="ECO:0000313" key="18">
    <source>
        <dbReference type="Proteomes" id="UP000283543"/>
    </source>
</evidence>
<evidence type="ECO:0000313" key="8">
    <source>
        <dbReference type="EMBL" id="RHY18669.1"/>
    </source>
</evidence>
<dbReference type="Gene3D" id="3.90.132.10">
    <property type="entry name" value="Leishmanolysin , domain 2"/>
    <property type="match status" value="1"/>
</dbReference>
<organism evidence="9 15">
    <name type="scientific">Aphanomyces astaci</name>
    <name type="common">Crayfish plague agent</name>
    <dbReference type="NCBI Taxonomy" id="112090"/>
    <lineage>
        <taxon>Eukaryota</taxon>
        <taxon>Sar</taxon>
        <taxon>Stramenopiles</taxon>
        <taxon>Oomycota</taxon>
        <taxon>Saprolegniomycetes</taxon>
        <taxon>Saprolegniales</taxon>
        <taxon>Verrucalvaceae</taxon>
        <taxon>Aphanomyces</taxon>
    </lineage>
</organism>
<reference evidence="14 15" key="2">
    <citation type="submission" date="2018-08" db="EMBL/GenBank/DDBJ databases">
        <title>Aphanomyces genome sequencing and annotation.</title>
        <authorList>
            <person name="Minardi D."/>
            <person name="Oidtmann B."/>
            <person name="Van Der Giezen M."/>
            <person name="Studholme D.J."/>
        </authorList>
    </citation>
    <scope>NUCLEOTIDE SEQUENCE [LARGE SCALE GENOMIC DNA]</scope>
    <source>
        <strain evidence="11 16">D2</strain>
        <strain evidence="12 19">FDL457</strain>
        <strain evidence="8 14">Kv</strain>
        <strain evidence="9 15">SA</strain>
        <strain evidence="10 18">Si</strain>
    </source>
</reference>
<dbReference type="Gene3D" id="2.10.55.10">
    <property type="entry name" value="Leishmanolysin domain 3"/>
    <property type="match status" value="1"/>
</dbReference>
<evidence type="ECO:0000313" key="16">
    <source>
        <dbReference type="Proteomes" id="UP000266643"/>
    </source>
</evidence>
<evidence type="ECO:0000313" key="15">
    <source>
        <dbReference type="Proteomes" id="UP000265716"/>
    </source>
</evidence>
<keyword evidence="4" id="KW-0479">Metal-binding</keyword>
<evidence type="ECO:0000313" key="17">
    <source>
        <dbReference type="Proteomes" id="UP000275652"/>
    </source>
</evidence>
<dbReference type="GO" id="GO:0007155">
    <property type="term" value="P:cell adhesion"/>
    <property type="evidence" value="ECO:0007669"/>
    <property type="project" value="InterPro"/>
</dbReference>
<dbReference type="EMBL" id="QUTI01024426">
    <property type="protein sequence ID" value="RLO06784.1"/>
    <property type="molecule type" value="Genomic_DNA"/>
</dbReference>
<dbReference type="VEuPathDB" id="FungiDB:H257_08021"/>
<evidence type="ECO:0000256" key="5">
    <source>
        <dbReference type="ARBA" id="ARBA00022801"/>
    </source>
</evidence>
<evidence type="ECO:0000313" key="9">
    <source>
        <dbReference type="EMBL" id="RHY39775.1"/>
    </source>
</evidence>
<dbReference type="Proteomes" id="UP000283543">
    <property type="component" value="Unassembled WGS sequence"/>
</dbReference>
<evidence type="ECO:0000256" key="3">
    <source>
        <dbReference type="ARBA" id="ARBA00022670"/>
    </source>
</evidence>
<dbReference type="InterPro" id="IPR001577">
    <property type="entry name" value="Peptidase_M8"/>
</dbReference>
<dbReference type="EMBL" id="QUTB01005606">
    <property type="protein sequence ID" value="RHY54442.1"/>
    <property type="molecule type" value="Genomic_DNA"/>
</dbReference>
<evidence type="ECO:0000313" key="12">
    <source>
        <dbReference type="EMBL" id="RHY79948.1"/>
    </source>
</evidence>
<evidence type="ECO:0000313" key="10">
    <source>
        <dbReference type="EMBL" id="RHY54442.1"/>
    </source>
</evidence>
<evidence type="ECO:0000256" key="6">
    <source>
        <dbReference type="ARBA" id="ARBA00022833"/>
    </source>
</evidence>
<sequence length="291" mass="31455">MTPVVNYRNPTSALTLAYFEDTGWYQANFSVAEPLLWGNNKGCAFSSDNCVGPTTTTSGNLKPVDVATYCAADGEACAPDGLSRSWCSLKTDYAADDIPPWFQYFASPTTGGYEILQVCADINVVLVVVHSQGDCLNASNLALIPNTNLTPMGEMYGNDTSRCTLSSLRLANMFGYEYRTRAAGCYPMTCHGQTVQVSVKAADNGVVTVQCKYKGQVVTVAGFTGTLTCPDPNIHDTQTYATVGLLDRITIHDTQTYATVGQLDHITIHDSQTYVTVGQLDHITRTVSFSE</sequence>
<evidence type="ECO:0000313" key="13">
    <source>
        <dbReference type="EMBL" id="RLO06784.1"/>
    </source>
</evidence>
<dbReference type="Proteomes" id="UP000266643">
    <property type="component" value="Unassembled WGS sequence"/>
</dbReference>
<evidence type="ECO:0000256" key="7">
    <source>
        <dbReference type="ARBA" id="ARBA00023049"/>
    </source>
</evidence>
<dbReference type="GO" id="GO:0006508">
    <property type="term" value="P:proteolysis"/>
    <property type="evidence" value="ECO:0007669"/>
    <property type="project" value="UniProtKB-KW"/>
</dbReference>
<dbReference type="GO" id="GO:0004222">
    <property type="term" value="F:metalloendopeptidase activity"/>
    <property type="evidence" value="ECO:0007669"/>
    <property type="project" value="InterPro"/>
</dbReference>
<dbReference type="Pfam" id="PF01457">
    <property type="entry name" value="Peptidase_M8"/>
    <property type="match status" value="1"/>
</dbReference>
<evidence type="ECO:0000256" key="2">
    <source>
        <dbReference type="ARBA" id="ARBA00005860"/>
    </source>
</evidence>
<comment type="caution">
    <text evidence="9">The sequence shown here is derived from an EMBL/GenBank/DDBJ whole genome shotgun (WGS) entry which is preliminary data.</text>
</comment>
<dbReference type="PANTHER" id="PTHR10942:SF0">
    <property type="entry name" value="LEISHMANOLYSIN-LIKE PEPTIDASE"/>
    <property type="match status" value="1"/>
</dbReference>